<dbReference type="EMBL" id="LT629971">
    <property type="protein sequence ID" value="SEH63344.1"/>
    <property type="molecule type" value="Genomic_DNA"/>
</dbReference>
<reference evidence="4" key="1">
    <citation type="submission" date="2016-10" db="EMBL/GenBank/DDBJ databases">
        <authorList>
            <person name="Varghese N."/>
            <person name="Submissions S."/>
        </authorList>
    </citation>
    <scope>NUCLEOTIDE SEQUENCE [LARGE SCALE GENOMIC DNA]</scope>
    <source>
        <strain evidence="4">DSM 45405</strain>
    </source>
</reference>
<dbReference type="Pfam" id="PF10708">
    <property type="entry name" value="DUF2510"/>
    <property type="match status" value="1"/>
</dbReference>
<keyword evidence="1" id="KW-0472">Membrane</keyword>
<dbReference type="AlphaFoldDB" id="A0A1H6JRY5"/>
<accession>A0A1H6JRY5</accession>
<evidence type="ECO:0000256" key="1">
    <source>
        <dbReference type="SAM" id="Phobius"/>
    </source>
</evidence>
<name>A0A1H6JRY5_MYCRU</name>
<evidence type="ECO:0000313" key="3">
    <source>
        <dbReference type="EMBL" id="SEH63344.1"/>
    </source>
</evidence>
<gene>
    <name evidence="3" type="ORF">SAMN04489835_2276</name>
</gene>
<keyword evidence="1" id="KW-1133">Transmembrane helix</keyword>
<organism evidence="3 4">
    <name type="scientific">Mycolicibacterium rutilum</name>
    <name type="common">Mycobacterium rutilum</name>
    <dbReference type="NCBI Taxonomy" id="370526"/>
    <lineage>
        <taxon>Bacteria</taxon>
        <taxon>Bacillati</taxon>
        <taxon>Actinomycetota</taxon>
        <taxon>Actinomycetes</taxon>
        <taxon>Mycobacteriales</taxon>
        <taxon>Mycobacteriaceae</taxon>
        <taxon>Mycolicibacterium</taxon>
    </lineage>
</organism>
<proteinExistence type="predicted"/>
<feature type="transmembrane region" description="Helical" evidence="1">
    <location>
        <begin position="32"/>
        <end position="50"/>
    </location>
</feature>
<dbReference type="OrthoDB" id="5244233at2"/>
<evidence type="ECO:0000259" key="2">
    <source>
        <dbReference type="Pfam" id="PF10708"/>
    </source>
</evidence>
<protein>
    <recommendedName>
        <fullName evidence="2">DUF2510 domain-containing protein</fullName>
    </recommendedName>
</protein>
<keyword evidence="4" id="KW-1185">Reference proteome</keyword>
<dbReference type="RefSeq" id="WP_083407227.1">
    <property type="nucleotide sequence ID" value="NZ_LT629971.1"/>
</dbReference>
<feature type="domain" description="DUF2510" evidence="2">
    <location>
        <begin position="91"/>
        <end position="116"/>
    </location>
</feature>
<evidence type="ECO:0000313" key="4">
    <source>
        <dbReference type="Proteomes" id="UP000182915"/>
    </source>
</evidence>
<keyword evidence="1" id="KW-0812">Transmembrane</keyword>
<dbReference type="InterPro" id="IPR018929">
    <property type="entry name" value="DUF2510"/>
</dbReference>
<dbReference type="Proteomes" id="UP000182915">
    <property type="component" value="Chromosome I"/>
</dbReference>
<sequence length="116" mass="13342">MLYQQTRPAFWRRHPAVTGAVALAATWWLVNGWYTAVTVAAIVTLTVVVARRRRELAIRDAGLRARAEYEHRLNLAGDPRGVFGRYPPLQPGWFPDPQNRCGLRYFDGAMWTHHTR</sequence>